<comment type="caution">
    <text evidence="3">The sequence shown here is derived from an EMBL/GenBank/DDBJ whole genome shotgun (WGS) entry which is preliminary data.</text>
</comment>
<dbReference type="EMBL" id="JBHUFL010000003">
    <property type="protein sequence ID" value="MFD1836429.1"/>
    <property type="molecule type" value="Genomic_DNA"/>
</dbReference>
<gene>
    <name evidence="3" type="ORF">ACFSDA_15295</name>
</gene>
<evidence type="ECO:0008006" key="5">
    <source>
        <dbReference type="Google" id="ProtNLM"/>
    </source>
</evidence>
<reference evidence="4" key="1">
    <citation type="journal article" date="2019" name="Int. J. Syst. Evol. Microbiol.">
        <title>The Global Catalogue of Microorganisms (GCM) 10K type strain sequencing project: providing services to taxonomists for standard genome sequencing and annotation.</title>
        <authorList>
            <consortium name="The Broad Institute Genomics Platform"/>
            <consortium name="The Broad Institute Genome Sequencing Center for Infectious Disease"/>
            <person name="Wu L."/>
            <person name="Ma J."/>
        </authorList>
    </citation>
    <scope>NUCLEOTIDE SEQUENCE [LARGE SCALE GENOMIC DNA]</scope>
    <source>
        <strain evidence="4">JCM 11650</strain>
    </source>
</reference>
<evidence type="ECO:0000313" key="3">
    <source>
        <dbReference type="EMBL" id="MFD1836429.1"/>
    </source>
</evidence>
<evidence type="ECO:0000256" key="1">
    <source>
        <dbReference type="SAM" id="Coils"/>
    </source>
</evidence>
<proteinExistence type="predicted"/>
<keyword evidence="4" id="KW-1185">Reference proteome</keyword>
<evidence type="ECO:0000256" key="2">
    <source>
        <dbReference type="SAM" id="MobiDB-lite"/>
    </source>
</evidence>
<name>A0ABW4Q021_9MICO</name>
<feature type="compositionally biased region" description="Polar residues" evidence="2">
    <location>
        <begin position="22"/>
        <end position="34"/>
    </location>
</feature>
<organism evidence="3 4">
    <name type="scientific">Brachybacterium rhamnosum</name>
    <dbReference type="NCBI Taxonomy" id="173361"/>
    <lineage>
        <taxon>Bacteria</taxon>
        <taxon>Bacillati</taxon>
        <taxon>Actinomycetota</taxon>
        <taxon>Actinomycetes</taxon>
        <taxon>Micrococcales</taxon>
        <taxon>Dermabacteraceae</taxon>
        <taxon>Brachybacterium</taxon>
    </lineage>
</organism>
<feature type="coiled-coil region" evidence="1">
    <location>
        <begin position="61"/>
        <end position="102"/>
    </location>
</feature>
<sequence length="318" mass="33284">MAVRVNLREDPAQGMQRVLTSIAQSARQTKTGPTGNVDLGEDGDLSWPSTDKQGAPVTKSVKRFAVELDDTTELAAQLEQDLAAAAAQLATAEANLATLRDVTLPAMRTELDAADTAAQTALGALDGRLEDAETTLTAAQGDITAMQSLLEGTDLEQLQIDLQAALADITAFQTETMPALEARLQDAEDLLAQLEGTDISDLQTRLGAAETAVSDLQTTTLPALEASLDARITQGQQETAAALAVASGDISTAQSAIDAARARLDAHDVSITGQAEVLDLVAKQATRGQLPPRGAPLGAHWITPEGRIYVRVPCEEVA</sequence>
<keyword evidence="1" id="KW-0175">Coiled coil</keyword>
<dbReference type="Proteomes" id="UP001597280">
    <property type="component" value="Unassembled WGS sequence"/>
</dbReference>
<feature type="region of interest" description="Disordered" evidence="2">
    <location>
        <begin position="22"/>
        <end position="54"/>
    </location>
</feature>
<dbReference type="Gene3D" id="1.20.5.340">
    <property type="match status" value="1"/>
</dbReference>
<feature type="coiled-coil region" evidence="1">
    <location>
        <begin position="155"/>
        <end position="197"/>
    </location>
</feature>
<accession>A0ABW4Q021</accession>
<protein>
    <recommendedName>
        <fullName evidence="5">Chromosome segregation ATPase</fullName>
    </recommendedName>
</protein>
<evidence type="ECO:0000313" key="4">
    <source>
        <dbReference type="Proteomes" id="UP001597280"/>
    </source>
</evidence>
<dbReference type="RefSeq" id="WP_343905898.1">
    <property type="nucleotide sequence ID" value="NZ_BAAAIS010000003.1"/>
</dbReference>